<organism evidence="2 3">
    <name type="scientific">Acrodontium crateriforme</name>
    <dbReference type="NCBI Taxonomy" id="150365"/>
    <lineage>
        <taxon>Eukaryota</taxon>
        <taxon>Fungi</taxon>
        <taxon>Dikarya</taxon>
        <taxon>Ascomycota</taxon>
        <taxon>Pezizomycotina</taxon>
        <taxon>Dothideomycetes</taxon>
        <taxon>Dothideomycetidae</taxon>
        <taxon>Mycosphaerellales</taxon>
        <taxon>Teratosphaeriaceae</taxon>
        <taxon>Acrodontium</taxon>
    </lineage>
</organism>
<dbReference type="EMBL" id="CP138590">
    <property type="protein sequence ID" value="WPH03917.1"/>
    <property type="molecule type" value="Genomic_DNA"/>
</dbReference>
<protein>
    <submittedName>
        <fullName evidence="2">UPF0047 protein</fullName>
    </submittedName>
</protein>
<accession>A0AAQ3MDI9</accession>
<gene>
    <name evidence="2" type="ORF">R9X50_00680000</name>
</gene>
<reference evidence="2 3" key="1">
    <citation type="submission" date="2023-11" db="EMBL/GenBank/DDBJ databases">
        <title>An acidophilic fungus is an integral part of prey digestion in a carnivorous sundew plant.</title>
        <authorList>
            <person name="Tsai I.J."/>
        </authorList>
    </citation>
    <scope>NUCLEOTIDE SEQUENCE [LARGE SCALE GENOMIC DNA]</scope>
    <source>
        <strain evidence="2">169a</strain>
    </source>
</reference>
<dbReference type="Proteomes" id="UP001303373">
    <property type="component" value="Chromosome 11"/>
</dbReference>
<comment type="similarity">
    <text evidence="1">Belongs to the UPF0047 family.</text>
</comment>
<evidence type="ECO:0000256" key="1">
    <source>
        <dbReference type="ARBA" id="ARBA00005534"/>
    </source>
</evidence>
<proteinExistence type="inferred from homology"/>
<dbReference type="NCBIfam" id="TIGR00149">
    <property type="entry name" value="TIGR00149_YjbQ"/>
    <property type="match status" value="1"/>
</dbReference>
<dbReference type="InterPro" id="IPR035917">
    <property type="entry name" value="YjbQ-like_sf"/>
</dbReference>
<dbReference type="PANTHER" id="PTHR30615">
    <property type="entry name" value="UNCHARACTERIZED PROTEIN YJBQ-RELATED"/>
    <property type="match status" value="1"/>
</dbReference>
<dbReference type="PROSITE" id="PS01314">
    <property type="entry name" value="UPF0047"/>
    <property type="match status" value="1"/>
</dbReference>
<evidence type="ECO:0000313" key="2">
    <source>
        <dbReference type="EMBL" id="WPH03917.1"/>
    </source>
</evidence>
<dbReference type="Gene3D" id="2.60.120.460">
    <property type="entry name" value="YjbQ-like"/>
    <property type="match status" value="1"/>
</dbReference>
<dbReference type="InterPro" id="IPR001602">
    <property type="entry name" value="UPF0047_YjbQ-like"/>
</dbReference>
<dbReference type="PANTHER" id="PTHR30615:SF8">
    <property type="entry name" value="UPF0047 PROTEIN C4A8.02C"/>
    <property type="match status" value="1"/>
</dbReference>
<dbReference type="SUPFAM" id="SSF111038">
    <property type="entry name" value="YjbQ-like"/>
    <property type="match status" value="1"/>
</dbReference>
<dbReference type="Pfam" id="PF01894">
    <property type="entry name" value="YjbQ"/>
    <property type="match status" value="1"/>
</dbReference>
<sequence length="230" mass="25213">MPFETNLRNTCVFLAIFILAFFPSAFQVILKPLLFPLGLITGSDFSSALQAFLPTCGCCPPASCSTTSTSNAIAKTSNSASEPSNTMSWFQKQFALPPKSRGSYLITSDVENALPEIKNYKVGILHLFLQHTSAALSLNENWDEDVREDMSDALDRIAPEDRKGGLYRHDAEGPDDMPAHIKSALVGASVTVPITNGRLNTGTWQGIWYLEFRASRHSRKVVATIQGEKV</sequence>
<evidence type="ECO:0000313" key="3">
    <source>
        <dbReference type="Proteomes" id="UP001303373"/>
    </source>
</evidence>
<name>A0AAQ3MDI9_9PEZI</name>
<keyword evidence="3" id="KW-1185">Reference proteome</keyword>
<dbReference type="AlphaFoldDB" id="A0AAQ3MDI9"/>